<keyword evidence="1" id="KW-0812">Transmembrane</keyword>
<accession>A0A443S1N2</accession>
<comment type="caution">
    <text evidence="3">The sequence shown here is derived from an EMBL/GenBank/DDBJ whole genome shotgun (WGS) entry which is preliminary data.</text>
</comment>
<organism evidence="3 4">
    <name type="scientific">Leptotrombidium deliense</name>
    <dbReference type="NCBI Taxonomy" id="299467"/>
    <lineage>
        <taxon>Eukaryota</taxon>
        <taxon>Metazoa</taxon>
        <taxon>Ecdysozoa</taxon>
        <taxon>Arthropoda</taxon>
        <taxon>Chelicerata</taxon>
        <taxon>Arachnida</taxon>
        <taxon>Acari</taxon>
        <taxon>Acariformes</taxon>
        <taxon>Trombidiformes</taxon>
        <taxon>Prostigmata</taxon>
        <taxon>Anystina</taxon>
        <taxon>Parasitengona</taxon>
        <taxon>Trombiculoidea</taxon>
        <taxon>Trombiculidae</taxon>
        <taxon>Leptotrombidium</taxon>
    </lineage>
</organism>
<dbReference type="InterPro" id="IPR002083">
    <property type="entry name" value="MATH/TRAF_dom"/>
</dbReference>
<protein>
    <recommendedName>
        <fullName evidence="2">MATH domain-containing protein</fullName>
    </recommendedName>
</protein>
<keyword evidence="1" id="KW-1133">Transmembrane helix</keyword>
<reference evidence="3 4" key="1">
    <citation type="journal article" date="2018" name="Gigascience">
        <title>Genomes of trombidid mites reveal novel predicted allergens and laterally-transferred genes associated with secondary metabolism.</title>
        <authorList>
            <person name="Dong X."/>
            <person name="Chaisiri K."/>
            <person name="Xia D."/>
            <person name="Armstrong S.D."/>
            <person name="Fang Y."/>
            <person name="Donnelly M.J."/>
            <person name="Kadowaki T."/>
            <person name="McGarry J.W."/>
            <person name="Darby A.C."/>
            <person name="Makepeace B.L."/>
        </authorList>
    </citation>
    <scope>NUCLEOTIDE SEQUENCE [LARGE SCALE GENOMIC DNA]</scope>
    <source>
        <strain evidence="3">UoL-UT</strain>
    </source>
</reference>
<dbReference type="Proteomes" id="UP000288716">
    <property type="component" value="Unassembled WGS sequence"/>
</dbReference>
<dbReference type="Pfam" id="PF22486">
    <property type="entry name" value="MATH_2"/>
    <property type="match status" value="1"/>
</dbReference>
<dbReference type="Gene3D" id="2.60.210.10">
    <property type="entry name" value="Apoptosis, Tumor Necrosis Factor Receptor Associated Protein 2, Chain A"/>
    <property type="match status" value="1"/>
</dbReference>
<evidence type="ECO:0000256" key="1">
    <source>
        <dbReference type="SAM" id="Phobius"/>
    </source>
</evidence>
<evidence type="ECO:0000313" key="4">
    <source>
        <dbReference type="Proteomes" id="UP000288716"/>
    </source>
</evidence>
<dbReference type="AlphaFoldDB" id="A0A443S1N2"/>
<proteinExistence type="predicted"/>
<keyword evidence="4" id="KW-1185">Reference proteome</keyword>
<keyword evidence="1" id="KW-0472">Membrane</keyword>
<dbReference type="STRING" id="299467.A0A443S1N2"/>
<evidence type="ECO:0000313" key="3">
    <source>
        <dbReference type="EMBL" id="RWS21383.1"/>
    </source>
</evidence>
<dbReference type="SUPFAM" id="SSF49599">
    <property type="entry name" value="TRAF domain-like"/>
    <property type="match status" value="1"/>
</dbReference>
<gene>
    <name evidence="3" type="ORF">B4U80_14151</name>
</gene>
<sequence>MFTSQSVSEIPKTYFSHFWTINNFKSITKSDLVNEEYMCSSEFPTPNLEHSWYLKLRPFSTDPNGTEFIGVHLFMSNAKDRDVALRAYYEISVMDGENNQRYVAKSKSRSGKMFKGMALNSLYLALLWIAILRYLVQMGL</sequence>
<dbReference type="VEuPathDB" id="VectorBase:LDEU010657"/>
<evidence type="ECO:0000259" key="2">
    <source>
        <dbReference type="Pfam" id="PF22486"/>
    </source>
</evidence>
<feature type="domain" description="MATH" evidence="2">
    <location>
        <begin position="16"/>
        <end position="108"/>
    </location>
</feature>
<dbReference type="InterPro" id="IPR008974">
    <property type="entry name" value="TRAF-like"/>
</dbReference>
<name>A0A443S1N2_9ACAR</name>
<feature type="transmembrane region" description="Helical" evidence="1">
    <location>
        <begin position="117"/>
        <end position="136"/>
    </location>
</feature>
<dbReference type="EMBL" id="NCKV01012516">
    <property type="protein sequence ID" value="RWS21383.1"/>
    <property type="molecule type" value="Genomic_DNA"/>
</dbReference>
<dbReference type="CDD" id="cd00121">
    <property type="entry name" value="MATH"/>
    <property type="match status" value="1"/>
</dbReference>